<name>A0A8J2TND3_9FLAO</name>
<dbReference type="InterPro" id="IPR013325">
    <property type="entry name" value="RNA_pol_sigma_r2"/>
</dbReference>
<comment type="caution">
    <text evidence="7">The sequence shown here is derived from an EMBL/GenBank/DDBJ whole genome shotgun (WGS) entry which is preliminary data.</text>
</comment>
<sequence>MKTIADIKILSDIEIVDIILTSKNSTAFGELYDRYITNVYNKCLGFSKSSQEAEDLTQDVFIHAYTKLNTFTKKVSFRQWLYVLTYNFCVNYVNRDKNKKIEKASVELNDSNELLIDVDDYSLFQMQVDKLQKSLELINPEDKVILLLKYQDDLSIKDLSVLLTLSESAVKMRLKRAKSRLIESYNNIKTDE</sequence>
<comment type="similarity">
    <text evidence="1">Belongs to the sigma-70 factor family. ECF subfamily.</text>
</comment>
<evidence type="ECO:0000313" key="7">
    <source>
        <dbReference type="EMBL" id="GFZ81295.1"/>
    </source>
</evidence>
<dbReference type="Proteomes" id="UP000598120">
    <property type="component" value="Unassembled WGS sequence"/>
</dbReference>
<evidence type="ECO:0000259" key="5">
    <source>
        <dbReference type="Pfam" id="PF04542"/>
    </source>
</evidence>
<dbReference type="InterPro" id="IPR039425">
    <property type="entry name" value="RNA_pol_sigma-70-like"/>
</dbReference>
<dbReference type="Gene3D" id="1.10.1740.10">
    <property type="match status" value="1"/>
</dbReference>
<dbReference type="AlphaFoldDB" id="A0A8J2TND3"/>
<dbReference type="InterPro" id="IPR014284">
    <property type="entry name" value="RNA_pol_sigma-70_dom"/>
</dbReference>
<gene>
    <name evidence="7" type="ORF">GCM10011531_09410</name>
</gene>
<dbReference type="Pfam" id="PF04542">
    <property type="entry name" value="Sigma70_r2"/>
    <property type="match status" value="1"/>
</dbReference>
<keyword evidence="8" id="KW-1185">Reference proteome</keyword>
<dbReference type="InterPro" id="IPR036388">
    <property type="entry name" value="WH-like_DNA-bd_sf"/>
</dbReference>
<accession>A0A8J2TND3</accession>
<dbReference type="GO" id="GO:0003677">
    <property type="term" value="F:DNA binding"/>
    <property type="evidence" value="ECO:0007669"/>
    <property type="project" value="InterPro"/>
</dbReference>
<dbReference type="InterPro" id="IPR013324">
    <property type="entry name" value="RNA_pol_sigma_r3/r4-like"/>
</dbReference>
<dbReference type="SUPFAM" id="SSF88946">
    <property type="entry name" value="Sigma2 domain of RNA polymerase sigma factors"/>
    <property type="match status" value="1"/>
</dbReference>
<evidence type="ECO:0000256" key="3">
    <source>
        <dbReference type="ARBA" id="ARBA00023082"/>
    </source>
</evidence>
<keyword evidence="3" id="KW-0731">Sigma factor</keyword>
<evidence type="ECO:0000256" key="1">
    <source>
        <dbReference type="ARBA" id="ARBA00010641"/>
    </source>
</evidence>
<proteinExistence type="inferred from homology"/>
<dbReference type="GO" id="GO:0016987">
    <property type="term" value="F:sigma factor activity"/>
    <property type="evidence" value="ECO:0007669"/>
    <property type="project" value="UniProtKB-KW"/>
</dbReference>
<dbReference type="PANTHER" id="PTHR43133:SF51">
    <property type="entry name" value="RNA POLYMERASE SIGMA FACTOR"/>
    <property type="match status" value="1"/>
</dbReference>
<organism evidence="7 8">
    <name type="scientific">Aquaticitalea lipolytica</name>
    <dbReference type="NCBI Taxonomy" id="1247562"/>
    <lineage>
        <taxon>Bacteria</taxon>
        <taxon>Pseudomonadati</taxon>
        <taxon>Bacteroidota</taxon>
        <taxon>Flavobacteriia</taxon>
        <taxon>Flavobacteriales</taxon>
        <taxon>Flavobacteriaceae</taxon>
        <taxon>Aquaticitalea</taxon>
    </lineage>
</organism>
<evidence type="ECO:0000313" key="8">
    <source>
        <dbReference type="Proteomes" id="UP000598120"/>
    </source>
</evidence>
<dbReference type="RefSeq" id="WP_188605176.1">
    <property type="nucleotide sequence ID" value="NZ_BMIC01000001.1"/>
</dbReference>
<dbReference type="PANTHER" id="PTHR43133">
    <property type="entry name" value="RNA POLYMERASE ECF-TYPE SIGMA FACTO"/>
    <property type="match status" value="1"/>
</dbReference>
<dbReference type="Pfam" id="PF08281">
    <property type="entry name" value="Sigma70_r4_2"/>
    <property type="match status" value="1"/>
</dbReference>
<reference evidence="7 8" key="1">
    <citation type="journal article" date="2014" name="Int. J. Syst. Evol. Microbiol.">
        <title>Complete genome sequence of Corynebacterium casei LMG S-19264T (=DSM 44701T), isolated from a smear-ripened cheese.</title>
        <authorList>
            <consortium name="US DOE Joint Genome Institute (JGI-PGF)"/>
            <person name="Walter F."/>
            <person name="Albersmeier A."/>
            <person name="Kalinowski J."/>
            <person name="Ruckert C."/>
        </authorList>
    </citation>
    <scope>NUCLEOTIDE SEQUENCE [LARGE SCALE GENOMIC DNA]</scope>
    <source>
        <strain evidence="7 8">CGMCC 1.15295</strain>
    </source>
</reference>
<dbReference type="InterPro" id="IPR007627">
    <property type="entry name" value="RNA_pol_sigma70_r2"/>
</dbReference>
<feature type="domain" description="RNA polymerase sigma factor 70 region 4 type 2" evidence="6">
    <location>
        <begin position="130"/>
        <end position="181"/>
    </location>
</feature>
<feature type="domain" description="RNA polymerase sigma-70 region 2" evidence="5">
    <location>
        <begin position="31"/>
        <end position="97"/>
    </location>
</feature>
<evidence type="ECO:0000256" key="4">
    <source>
        <dbReference type="ARBA" id="ARBA00023163"/>
    </source>
</evidence>
<dbReference type="InterPro" id="IPR013249">
    <property type="entry name" value="RNA_pol_sigma70_r4_t2"/>
</dbReference>
<dbReference type="SUPFAM" id="SSF88659">
    <property type="entry name" value="Sigma3 and sigma4 domains of RNA polymerase sigma factors"/>
    <property type="match status" value="1"/>
</dbReference>
<dbReference type="Gene3D" id="1.10.10.10">
    <property type="entry name" value="Winged helix-like DNA-binding domain superfamily/Winged helix DNA-binding domain"/>
    <property type="match status" value="1"/>
</dbReference>
<dbReference type="NCBIfam" id="TIGR02937">
    <property type="entry name" value="sigma70-ECF"/>
    <property type="match status" value="1"/>
</dbReference>
<dbReference type="EMBL" id="BMIC01000001">
    <property type="protein sequence ID" value="GFZ81295.1"/>
    <property type="molecule type" value="Genomic_DNA"/>
</dbReference>
<evidence type="ECO:0000256" key="2">
    <source>
        <dbReference type="ARBA" id="ARBA00023015"/>
    </source>
</evidence>
<protein>
    <submittedName>
        <fullName evidence="7">RNA polymerase subunit sigma</fullName>
    </submittedName>
</protein>
<keyword evidence="2" id="KW-0805">Transcription regulation</keyword>
<dbReference type="GO" id="GO:0006352">
    <property type="term" value="P:DNA-templated transcription initiation"/>
    <property type="evidence" value="ECO:0007669"/>
    <property type="project" value="InterPro"/>
</dbReference>
<keyword evidence="4" id="KW-0804">Transcription</keyword>
<evidence type="ECO:0000259" key="6">
    <source>
        <dbReference type="Pfam" id="PF08281"/>
    </source>
</evidence>